<reference evidence="2" key="2">
    <citation type="journal article" date="2020" name="Nat. Commun.">
        <title>Large-scale genome sequencing of mycorrhizal fungi provides insights into the early evolution of symbiotic traits.</title>
        <authorList>
            <person name="Miyauchi S."/>
            <person name="Kiss E."/>
            <person name="Kuo A."/>
            <person name="Drula E."/>
            <person name="Kohler A."/>
            <person name="Sanchez-Garcia M."/>
            <person name="Morin E."/>
            <person name="Andreopoulos B."/>
            <person name="Barry K.W."/>
            <person name="Bonito G."/>
            <person name="Buee M."/>
            <person name="Carver A."/>
            <person name="Chen C."/>
            <person name="Cichocki N."/>
            <person name="Clum A."/>
            <person name="Culley D."/>
            <person name="Crous P.W."/>
            <person name="Fauchery L."/>
            <person name="Girlanda M."/>
            <person name="Hayes R.D."/>
            <person name="Keri Z."/>
            <person name="LaButti K."/>
            <person name="Lipzen A."/>
            <person name="Lombard V."/>
            <person name="Magnuson J."/>
            <person name="Maillard F."/>
            <person name="Murat C."/>
            <person name="Nolan M."/>
            <person name="Ohm R.A."/>
            <person name="Pangilinan J."/>
            <person name="Pereira M.F."/>
            <person name="Perotto S."/>
            <person name="Peter M."/>
            <person name="Pfister S."/>
            <person name="Riley R."/>
            <person name="Sitrit Y."/>
            <person name="Stielow J.B."/>
            <person name="Szollosi G."/>
            <person name="Zifcakova L."/>
            <person name="Stursova M."/>
            <person name="Spatafora J.W."/>
            <person name="Tedersoo L."/>
            <person name="Vaario L.M."/>
            <person name="Yamada A."/>
            <person name="Yan M."/>
            <person name="Wang P."/>
            <person name="Xu J."/>
            <person name="Bruns T."/>
            <person name="Baldrian P."/>
            <person name="Vilgalys R."/>
            <person name="Dunand C."/>
            <person name="Henrissat B."/>
            <person name="Grigoriev I.V."/>
            <person name="Hibbett D."/>
            <person name="Nagy L.G."/>
            <person name="Martin F.M."/>
        </authorList>
    </citation>
    <scope>NUCLEOTIDE SEQUENCE</scope>
    <source>
        <strain evidence="2">BED1</strain>
    </source>
</reference>
<evidence type="ECO:0000313" key="2">
    <source>
        <dbReference type="EMBL" id="KAF8436058.1"/>
    </source>
</evidence>
<proteinExistence type="predicted"/>
<name>A0AAD4BNP1_BOLED</name>
<organism evidence="2 3">
    <name type="scientific">Boletus edulis BED1</name>
    <dbReference type="NCBI Taxonomy" id="1328754"/>
    <lineage>
        <taxon>Eukaryota</taxon>
        <taxon>Fungi</taxon>
        <taxon>Dikarya</taxon>
        <taxon>Basidiomycota</taxon>
        <taxon>Agaricomycotina</taxon>
        <taxon>Agaricomycetes</taxon>
        <taxon>Agaricomycetidae</taxon>
        <taxon>Boletales</taxon>
        <taxon>Boletineae</taxon>
        <taxon>Boletaceae</taxon>
        <taxon>Boletoideae</taxon>
        <taxon>Boletus</taxon>
    </lineage>
</organism>
<dbReference type="AlphaFoldDB" id="A0AAD4BNP1"/>
<sequence length="268" mass="30463">MPIEWTTDEQKAFLQEELVQFKRMGGRRYTKLCLTKEQADTLSKAVLTRQQQLRRWMHWHAGAGRNRTVNNKTAKIINDLLKPKTRMKKPWEVYSKIYYKTRIQPQISAGMPIADVNKKIREMFESETAEIRVEVFRLCEEQKQDMRKRAAEGEEGGTEKATDATGEASRRDPDLLQGNIQRCGAALQQVLEHLEIQTGWKFSVLMGGPDPMDPEGANVIASLHVGKTKDDKDFAGVYAGFDTTVIEAYGEFLAAVFCKLFDSATGRL</sequence>
<dbReference type="EMBL" id="WHUW01000023">
    <property type="protein sequence ID" value="KAF8436058.1"/>
    <property type="molecule type" value="Genomic_DNA"/>
</dbReference>
<dbReference type="Proteomes" id="UP001194468">
    <property type="component" value="Unassembled WGS sequence"/>
</dbReference>
<gene>
    <name evidence="2" type="ORF">L210DRAFT_876247</name>
</gene>
<feature type="non-terminal residue" evidence="2">
    <location>
        <position position="1"/>
    </location>
</feature>
<feature type="region of interest" description="Disordered" evidence="1">
    <location>
        <begin position="147"/>
        <end position="172"/>
    </location>
</feature>
<evidence type="ECO:0000256" key="1">
    <source>
        <dbReference type="SAM" id="MobiDB-lite"/>
    </source>
</evidence>
<accession>A0AAD4BNP1</accession>
<reference evidence="2" key="1">
    <citation type="submission" date="2019-10" db="EMBL/GenBank/DDBJ databases">
        <authorList>
            <consortium name="DOE Joint Genome Institute"/>
            <person name="Kuo A."/>
            <person name="Miyauchi S."/>
            <person name="Kiss E."/>
            <person name="Drula E."/>
            <person name="Kohler A."/>
            <person name="Sanchez-Garcia M."/>
            <person name="Andreopoulos B."/>
            <person name="Barry K.W."/>
            <person name="Bonito G."/>
            <person name="Buee M."/>
            <person name="Carver A."/>
            <person name="Chen C."/>
            <person name="Cichocki N."/>
            <person name="Clum A."/>
            <person name="Culley D."/>
            <person name="Crous P.W."/>
            <person name="Fauchery L."/>
            <person name="Girlanda M."/>
            <person name="Hayes R."/>
            <person name="Keri Z."/>
            <person name="LaButti K."/>
            <person name="Lipzen A."/>
            <person name="Lombard V."/>
            <person name="Magnuson J."/>
            <person name="Maillard F."/>
            <person name="Morin E."/>
            <person name="Murat C."/>
            <person name="Nolan M."/>
            <person name="Ohm R."/>
            <person name="Pangilinan J."/>
            <person name="Pereira M."/>
            <person name="Perotto S."/>
            <person name="Peter M."/>
            <person name="Riley R."/>
            <person name="Sitrit Y."/>
            <person name="Stielow B."/>
            <person name="Szollosi G."/>
            <person name="Zifcakova L."/>
            <person name="Stursova M."/>
            <person name="Spatafora J.W."/>
            <person name="Tedersoo L."/>
            <person name="Vaario L.-M."/>
            <person name="Yamada A."/>
            <person name="Yan M."/>
            <person name="Wang P."/>
            <person name="Xu J."/>
            <person name="Bruns T."/>
            <person name="Baldrian P."/>
            <person name="Vilgalys R."/>
            <person name="Henrissat B."/>
            <person name="Grigoriev I.V."/>
            <person name="Hibbett D."/>
            <person name="Nagy L.G."/>
            <person name="Martin F.M."/>
        </authorList>
    </citation>
    <scope>NUCLEOTIDE SEQUENCE</scope>
    <source>
        <strain evidence="2">BED1</strain>
    </source>
</reference>
<keyword evidence="3" id="KW-1185">Reference proteome</keyword>
<evidence type="ECO:0000313" key="3">
    <source>
        <dbReference type="Proteomes" id="UP001194468"/>
    </source>
</evidence>
<comment type="caution">
    <text evidence="2">The sequence shown here is derived from an EMBL/GenBank/DDBJ whole genome shotgun (WGS) entry which is preliminary data.</text>
</comment>
<protein>
    <submittedName>
        <fullName evidence="2">Uncharacterized protein</fullName>
    </submittedName>
</protein>